<dbReference type="InterPro" id="IPR002178">
    <property type="entry name" value="PTS_EIIA_type-2_dom"/>
</dbReference>
<name>A0A9D2MXA6_9FIRM</name>
<accession>A0A9D2MXA6</accession>
<evidence type="ECO:0000313" key="2">
    <source>
        <dbReference type="EMBL" id="HJC04968.1"/>
    </source>
</evidence>
<keyword evidence="2" id="KW-0813">Transport</keyword>
<dbReference type="PANTHER" id="PTHR47738">
    <property type="entry name" value="PTS SYSTEM FRUCTOSE-LIKE EIIA COMPONENT-RELATED"/>
    <property type="match status" value="1"/>
</dbReference>
<organism evidence="2 3">
    <name type="scientific">Candidatus Enterocloster excrementipullorum</name>
    <dbReference type="NCBI Taxonomy" id="2838559"/>
    <lineage>
        <taxon>Bacteria</taxon>
        <taxon>Bacillati</taxon>
        <taxon>Bacillota</taxon>
        <taxon>Clostridia</taxon>
        <taxon>Lachnospirales</taxon>
        <taxon>Lachnospiraceae</taxon>
        <taxon>Enterocloster</taxon>
    </lineage>
</organism>
<dbReference type="AlphaFoldDB" id="A0A9D2MXA6"/>
<comment type="caution">
    <text evidence="2">The sequence shown here is derived from an EMBL/GenBank/DDBJ whole genome shotgun (WGS) entry which is preliminary data.</text>
</comment>
<evidence type="ECO:0000313" key="3">
    <source>
        <dbReference type="Proteomes" id="UP000823910"/>
    </source>
</evidence>
<dbReference type="PROSITE" id="PS51094">
    <property type="entry name" value="PTS_EIIA_TYPE_2"/>
    <property type="match status" value="1"/>
</dbReference>
<evidence type="ECO:0000259" key="1">
    <source>
        <dbReference type="PROSITE" id="PS51094"/>
    </source>
</evidence>
<feature type="domain" description="PTS EIIA type-2" evidence="1">
    <location>
        <begin position="10"/>
        <end position="154"/>
    </location>
</feature>
<dbReference type="CDD" id="cd00211">
    <property type="entry name" value="PTS_IIA_fru"/>
    <property type="match status" value="1"/>
</dbReference>
<dbReference type="EMBL" id="DWWT01000008">
    <property type="protein sequence ID" value="HJC04968.1"/>
    <property type="molecule type" value="Genomic_DNA"/>
</dbReference>
<dbReference type="Proteomes" id="UP000823910">
    <property type="component" value="Unassembled WGS sequence"/>
</dbReference>
<dbReference type="SUPFAM" id="SSF55804">
    <property type="entry name" value="Phoshotransferase/anion transport protein"/>
    <property type="match status" value="1"/>
</dbReference>
<gene>
    <name evidence="2" type="ORF">H9704_02235</name>
</gene>
<reference evidence="2" key="1">
    <citation type="journal article" date="2021" name="PeerJ">
        <title>Extensive microbial diversity within the chicken gut microbiome revealed by metagenomics and culture.</title>
        <authorList>
            <person name="Gilroy R."/>
            <person name="Ravi A."/>
            <person name="Getino M."/>
            <person name="Pursley I."/>
            <person name="Horton D.L."/>
            <person name="Alikhan N.F."/>
            <person name="Baker D."/>
            <person name="Gharbi K."/>
            <person name="Hall N."/>
            <person name="Watson M."/>
            <person name="Adriaenssens E.M."/>
            <person name="Foster-Nyarko E."/>
            <person name="Jarju S."/>
            <person name="Secka A."/>
            <person name="Antonio M."/>
            <person name="Oren A."/>
            <person name="Chaudhuri R.R."/>
            <person name="La Ragione R."/>
            <person name="Hildebrand F."/>
            <person name="Pallen M.J."/>
        </authorList>
    </citation>
    <scope>NUCLEOTIDE SEQUENCE</scope>
    <source>
        <strain evidence="2">CHK180-15479</strain>
    </source>
</reference>
<protein>
    <submittedName>
        <fullName evidence="2">PTS sugar transporter subunit IIA</fullName>
    </submittedName>
</protein>
<dbReference type="Gene3D" id="3.40.930.10">
    <property type="entry name" value="Mannitol-specific EII, Chain A"/>
    <property type="match status" value="1"/>
</dbReference>
<dbReference type="PANTHER" id="PTHR47738:SF2">
    <property type="entry name" value="PTS SYSTEM FRUCTOSE-LIKE EIIA COMPONENT"/>
    <property type="match status" value="1"/>
</dbReference>
<sequence length="157" mass="17632">MITENTTLRDVLSEELIQLEMNGSTRKEVLEEFAEMFERAGALTDKEQFLRDAWGRESEGPTGIGGQIAIPHSKSAGVKTTMMAVGRTRQPVEWPSLEGETCQAFVMFAVREDDKTQLVTLLAQAAVALCYEEVTKTLLYSNDKREIVDALCRKERE</sequence>
<proteinExistence type="predicted"/>
<keyword evidence="2" id="KW-0762">Sugar transport</keyword>
<dbReference type="InterPro" id="IPR051541">
    <property type="entry name" value="PTS_SugarTrans_NitroReg"/>
</dbReference>
<dbReference type="Pfam" id="PF00359">
    <property type="entry name" value="PTS_EIIA_2"/>
    <property type="match status" value="1"/>
</dbReference>
<dbReference type="InterPro" id="IPR016152">
    <property type="entry name" value="PTrfase/Anion_transptr"/>
</dbReference>
<reference evidence="2" key="2">
    <citation type="submission" date="2021-04" db="EMBL/GenBank/DDBJ databases">
        <authorList>
            <person name="Gilroy R."/>
        </authorList>
    </citation>
    <scope>NUCLEOTIDE SEQUENCE</scope>
    <source>
        <strain evidence="2">CHK180-15479</strain>
    </source>
</reference>